<proteinExistence type="predicted"/>
<protein>
    <recommendedName>
        <fullName evidence="3">Reverse transcriptase domain-containing protein</fullName>
    </recommendedName>
</protein>
<feature type="non-terminal residue" evidence="1">
    <location>
        <position position="191"/>
    </location>
</feature>
<reference evidence="1 2" key="1">
    <citation type="submission" date="2020-04" db="EMBL/GenBank/DDBJ databases">
        <title>Perkinsus chesapeaki whole genome sequence.</title>
        <authorList>
            <person name="Bogema D.R."/>
        </authorList>
    </citation>
    <scope>NUCLEOTIDE SEQUENCE [LARGE SCALE GENOMIC DNA]</scope>
    <source>
        <strain evidence="1">ATCC PRA-425</strain>
    </source>
</reference>
<sequence>IHSCKDAFYQVHIDEDVGKNGGRIMGIRTGPGLKCPPAYWQNYFQLALSILIGKPDLAGCGVCCYFDFIMLWGVNEEHCRLRLTNVRNYLLRIGINLPLHKTQDVATTVTMCDMHMSATGWRTTDENVQKLQSCLLLPETIEGLRSALGIVQYLRSGVPRFVHYCFVHGMACSVQDFFAQIAVYPGSFRPL</sequence>
<dbReference type="Proteomes" id="UP000591131">
    <property type="component" value="Unassembled WGS sequence"/>
</dbReference>
<organism evidence="1 2">
    <name type="scientific">Perkinsus chesapeaki</name>
    <name type="common">Clam parasite</name>
    <name type="synonym">Perkinsus andrewsi</name>
    <dbReference type="NCBI Taxonomy" id="330153"/>
    <lineage>
        <taxon>Eukaryota</taxon>
        <taxon>Sar</taxon>
        <taxon>Alveolata</taxon>
        <taxon>Perkinsozoa</taxon>
        <taxon>Perkinsea</taxon>
        <taxon>Perkinsida</taxon>
        <taxon>Perkinsidae</taxon>
        <taxon>Perkinsus</taxon>
    </lineage>
</organism>
<name>A0A7J6KUK4_PERCH</name>
<gene>
    <name evidence="1" type="ORF">FOL47_001070</name>
</gene>
<dbReference type="SUPFAM" id="SSF56672">
    <property type="entry name" value="DNA/RNA polymerases"/>
    <property type="match status" value="1"/>
</dbReference>
<keyword evidence="2" id="KW-1185">Reference proteome</keyword>
<evidence type="ECO:0000313" key="2">
    <source>
        <dbReference type="Proteomes" id="UP000591131"/>
    </source>
</evidence>
<dbReference type="AlphaFoldDB" id="A0A7J6KUK4"/>
<evidence type="ECO:0000313" key="1">
    <source>
        <dbReference type="EMBL" id="KAF4650554.1"/>
    </source>
</evidence>
<accession>A0A7J6KUK4</accession>
<dbReference type="InterPro" id="IPR043502">
    <property type="entry name" value="DNA/RNA_pol_sf"/>
</dbReference>
<comment type="caution">
    <text evidence="1">The sequence shown here is derived from an EMBL/GenBank/DDBJ whole genome shotgun (WGS) entry which is preliminary data.</text>
</comment>
<evidence type="ECO:0008006" key="3">
    <source>
        <dbReference type="Google" id="ProtNLM"/>
    </source>
</evidence>
<dbReference type="EMBL" id="JAAPAO010001232">
    <property type="protein sequence ID" value="KAF4650554.1"/>
    <property type="molecule type" value="Genomic_DNA"/>
</dbReference>